<keyword evidence="10" id="KW-1185">Reference proteome</keyword>
<dbReference type="GO" id="GO:0070522">
    <property type="term" value="C:ERCC4-ERCC1 complex"/>
    <property type="evidence" value="ECO:0007669"/>
    <property type="project" value="TreeGrafter"/>
</dbReference>
<dbReference type="InterPro" id="IPR011335">
    <property type="entry name" value="Restrct_endonuc-II-like"/>
</dbReference>
<dbReference type="InterPro" id="IPR047260">
    <property type="entry name" value="ERCC1-like_central_dom"/>
</dbReference>
<evidence type="ECO:0000259" key="8">
    <source>
        <dbReference type="Pfam" id="PF03834"/>
    </source>
</evidence>
<protein>
    <recommendedName>
        <fullName evidence="8">ERCC1-like central domain-containing protein</fullName>
    </recommendedName>
</protein>
<keyword evidence="3" id="KW-0227">DNA damage</keyword>
<evidence type="ECO:0000313" key="9">
    <source>
        <dbReference type="EMBL" id="QPG74655.1"/>
    </source>
</evidence>
<dbReference type="GO" id="GO:0003684">
    <property type="term" value="F:damaged DNA binding"/>
    <property type="evidence" value="ECO:0007669"/>
    <property type="project" value="InterPro"/>
</dbReference>
<keyword evidence="5" id="KW-0234">DNA repair</keyword>
<comment type="subcellular location">
    <subcellularLocation>
        <location evidence="1">Nucleus</location>
    </subcellularLocation>
</comment>
<keyword evidence="6" id="KW-0539">Nucleus</keyword>
<dbReference type="PANTHER" id="PTHR12749:SF0">
    <property type="entry name" value="DNA EXCISION REPAIR PROTEIN ERCC-1"/>
    <property type="match status" value="1"/>
</dbReference>
<evidence type="ECO:0000313" key="10">
    <source>
        <dbReference type="Proteomes" id="UP000662931"/>
    </source>
</evidence>
<evidence type="ECO:0000256" key="7">
    <source>
        <dbReference type="SAM" id="MobiDB-lite"/>
    </source>
</evidence>
<evidence type="ECO:0000256" key="6">
    <source>
        <dbReference type="ARBA" id="ARBA00023242"/>
    </source>
</evidence>
<dbReference type="RefSeq" id="XP_038778220.1">
    <property type="nucleotide sequence ID" value="XM_038922292.1"/>
</dbReference>
<organism evidence="9 10">
    <name type="scientific">Eeniella nana</name>
    <name type="common">Yeast</name>
    <name type="synonym">Brettanomyces nanus</name>
    <dbReference type="NCBI Taxonomy" id="13502"/>
    <lineage>
        <taxon>Eukaryota</taxon>
        <taxon>Fungi</taxon>
        <taxon>Dikarya</taxon>
        <taxon>Ascomycota</taxon>
        <taxon>Saccharomycotina</taxon>
        <taxon>Pichiomycetes</taxon>
        <taxon>Pichiales</taxon>
        <taxon>Pichiaceae</taxon>
        <taxon>Brettanomyces</taxon>
    </lineage>
</organism>
<dbReference type="Gene3D" id="1.10.150.20">
    <property type="entry name" value="5' to 3' exonuclease, C-terminal subdomain"/>
    <property type="match status" value="1"/>
</dbReference>
<evidence type="ECO:0000256" key="1">
    <source>
        <dbReference type="ARBA" id="ARBA00004123"/>
    </source>
</evidence>
<dbReference type="KEGG" id="bnn:FOA43_001987"/>
<dbReference type="SUPFAM" id="SSF52980">
    <property type="entry name" value="Restriction endonuclease-like"/>
    <property type="match status" value="1"/>
</dbReference>
<dbReference type="AlphaFoldDB" id="A0A875S2T3"/>
<proteinExistence type="inferred from homology"/>
<dbReference type="GO" id="GO:0003697">
    <property type="term" value="F:single-stranded DNA binding"/>
    <property type="evidence" value="ECO:0007669"/>
    <property type="project" value="TreeGrafter"/>
</dbReference>
<evidence type="ECO:0000256" key="3">
    <source>
        <dbReference type="ARBA" id="ARBA00022763"/>
    </source>
</evidence>
<dbReference type="GO" id="GO:0006312">
    <property type="term" value="P:mitotic recombination"/>
    <property type="evidence" value="ECO:0007669"/>
    <property type="project" value="TreeGrafter"/>
</dbReference>
<dbReference type="NCBIfam" id="TIGR00597">
    <property type="entry name" value="rad10"/>
    <property type="match status" value="1"/>
</dbReference>
<sequence length="324" mass="36750">MEEKPEKSTEKPPSNATDTSSFSSILASVAKMRQEAGVEPVEGHTKEMTNRPIKDHRPTFQPTSKVMGEQANRKLPAQVIFRGQSGKEASYEATKHVNLRKQTFSSIQVNKNQNGNPLISSLTDVSYQFNGRIHDVDYLVNSHCFVVFLSVKYHKLHPEYIYHRIKKIGYNPNNKNMLRILLALVDVDNAADSMRELNKLCVFNHLTLIAAWSFEQCADYLTTLKQCEMNAGKTLIQGNLKRIDDMSDDSNYYERVVEVLTSIRSINKTDAVNLVARFGSFRGLCEQANEANLQEVPGMGKHKIEVLSKVIREAFVYTNEDETQ</sequence>
<evidence type="ECO:0000256" key="5">
    <source>
        <dbReference type="ARBA" id="ARBA00023204"/>
    </source>
</evidence>
<dbReference type="InterPro" id="IPR004579">
    <property type="entry name" value="ERCC1/RAD10/SWI10"/>
</dbReference>
<dbReference type="OrthoDB" id="10262814at2759"/>
<name>A0A875S2T3_EENNA</name>
<dbReference type="SUPFAM" id="SSF47781">
    <property type="entry name" value="RuvA domain 2-like"/>
    <property type="match status" value="1"/>
</dbReference>
<dbReference type="Gene3D" id="3.40.50.10130">
    <property type="match status" value="1"/>
</dbReference>
<dbReference type="GeneID" id="62195388"/>
<evidence type="ECO:0000256" key="4">
    <source>
        <dbReference type="ARBA" id="ARBA00023125"/>
    </source>
</evidence>
<feature type="region of interest" description="Disordered" evidence="7">
    <location>
        <begin position="1"/>
        <end position="65"/>
    </location>
</feature>
<accession>A0A875S2T3</accession>
<keyword evidence="4" id="KW-0238">DNA-binding</keyword>
<dbReference type="Proteomes" id="UP000662931">
    <property type="component" value="Chromosome 2"/>
</dbReference>
<feature type="compositionally biased region" description="Basic and acidic residues" evidence="7">
    <location>
        <begin position="1"/>
        <end position="10"/>
    </location>
</feature>
<dbReference type="Pfam" id="PF03834">
    <property type="entry name" value="Rad10"/>
    <property type="match status" value="1"/>
</dbReference>
<comment type="similarity">
    <text evidence="2">Belongs to the ERCC1/RAD10/SWI10 family.</text>
</comment>
<reference evidence="9" key="1">
    <citation type="submission" date="2020-10" db="EMBL/GenBank/DDBJ databases">
        <authorList>
            <person name="Roach M.J.R."/>
        </authorList>
    </citation>
    <scope>NUCLEOTIDE SEQUENCE</scope>
    <source>
        <strain evidence="9">CBS 1945</strain>
    </source>
</reference>
<dbReference type="GO" id="GO:0006302">
    <property type="term" value="P:double-strand break repair"/>
    <property type="evidence" value="ECO:0007669"/>
    <property type="project" value="UniProtKB-ARBA"/>
</dbReference>
<feature type="domain" description="ERCC1-like central" evidence="8">
    <location>
        <begin position="106"/>
        <end position="225"/>
    </location>
</feature>
<dbReference type="CDD" id="cd22325">
    <property type="entry name" value="ERCC1_C-like"/>
    <property type="match status" value="1"/>
</dbReference>
<dbReference type="GO" id="GO:0000110">
    <property type="term" value="C:nucleotide-excision repair factor 1 complex"/>
    <property type="evidence" value="ECO:0007669"/>
    <property type="project" value="TreeGrafter"/>
</dbReference>
<feature type="compositionally biased region" description="Basic and acidic residues" evidence="7">
    <location>
        <begin position="32"/>
        <end position="58"/>
    </location>
</feature>
<dbReference type="EMBL" id="CP064813">
    <property type="protein sequence ID" value="QPG74655.1"/>
    <property type="molecule type" value="Genomic_DNA"/>
</dbReference>
<feature type="compositionally biased region" description="Polar residues" evidence="7">
    <location>
        <begin position="15"/>
        <end position="26"/>
    </location>
</feature>
<gene>
    <name evidence="9" type="ORF">FOA43_001987</name>
</gene>
<dbReference type="GO" id="GO:0070914">
    <property type="term" value="P:UV-damage excision repair"/>
    <property type="evidence" value="ECO:0007669"/>
    <property type="project" value="TreeGrafter"/>
</dbReference>
<dbReference type="PANTHER" id="PTHR12749">
    <property type="entry name" value="EXCISION REPAIR CROSS-COMPLEMENTING 1 ERCC1"/>
    <property type="match status" value="1"/>
</dbReference>
<dbReference type="InterPro" id="IPR010994">
    <property type="entry name" value="RuvA_2-like"/>
</dbReference>
<evidence type="ECO:0000256" key="2">
    <source>
        <dbReference type="ARBA" id="ARBA00008283"/>
    </source>
</evidence>